<dbReference type="Pfam" id="PF08240">
    <property type="entry name" value="ADH_N"/>
    <property type="match status" value="1"/>
</dbReference>
<feature type="domain" description="Enoyl reductase (ER)" evidence="1">
    <location>
        <begin position="14"/>
        <end position="335"/>
    </location>
</feature>
<dbReference type="InterPro" id="IPR013154">
    <property type="entry name" value="ADH-like_N"/>
</dbReference>
<dbReference type="Gene3D" id="3.40.50.720">
    <property type="entry name" value="NAD(P)-binding Rossmann-like Domain"/>
    <property type="match status" value="1"/>
</dbReference>
<dbReference type="InterPro" id="IPR036291">
    <property type="entry name" value="NAD(P)-bd_dom_sf"/>
</dbReference>
<dbReference type="GO" id="GO:0016491">
    <property type="term" value="F:oxidoreductase activity"/>
    <property type="evidence" value="ECO:0007669"/>
    <property type="project" value="InterPro"/>
</dbReference>
<evidence type="ECO:0000259" key="1">
    <source>
        <dbReference type="SMART" id="SM00829"/>
    </source>
</evidence>
<dbReference type="GO" id="GO:0005739">
    <property type="term" value="C:mitochondrion"/>
    <property type="evidence" value="ECO:0007669"/>
    <property type="project" value="TreeGrafter"/>
</dbReference>
<dbReference type="Pfam" id="PF13602">
    <property type="entry name" value="ADH_zinc_N_2"/>
    <property type="match status" value="1"/>
</dbReference>
<dbReference type="Proteomes" id="UP000800200">
    <property type="component" value="Unassembled WGS sequence"/>
</dbReference>
<dbReference type="OrthoDB" id="203908at2759"/>
<dbReference type="InterPro" id="IPR020843">
    <property type="entry name" value="ER"/>
</dbReference>
<reference evidence="2" key="1">
    <citation type="journal article" date="2020" name="Stud. Mycol.">
        <title>101 Dothideomycetes genomes: a test case for predicting lifestyles and emergence of pathogens.</title>
        <authorList>
            <person name="Haridas S."/>
            <person name="Albert R."/>
            <person name="Binder M."/>
            <person name="Bloem J."/>
            <person name="Labutti K."/>
            <person name="Salamov A."/>
            <person name="Andreopoulos B."/>
            <person name="Baker S."/>
            <person name="Barry K."/>
            <person name="Bills G."/>
            <person name="Bluhm B."/>
            <person name="Cannon C."/>
            <person name="Castanera R."/>
            <person name="Culley D."/>
            <person name="Daum C."/>
            <person name="Ezra D."/>
            <person name="Gonzalez J."/>
            <person name="Henrissat B."/>
            <person name="Kuo A."/>
            <person name="Liang C."/>
            <person name="Lipzen A."/>
            <person name="Lutzoni F."/>
            <person name="Magnuson J."/>
            <person name="Mondo S."/>
            <person name="Nolan M."/>
            <person name="Ohm R."/>
            <person name="Pangilinan J."/>
            <person name="Park H.-J."/>
            <person name="Ramirez L."/>
            <person name="Alfaro M."/>
            <person name="Sun H."/>
            <person name="Tritt A."/>
            <person name="Yoshinaga Y."/>
            <person name="Zwiers L.-H."/>
            <person name="Turgeon B."/>
            <person name="Goodwin S."/>
            <person name="Spatafora J."/>
            <person name="Crous P."/>
            <person name="Grigoriev I."/>
        </authorList>
    </citation>
    <scope>NUCLEOTIDE SEQUENCE</scope>
    <source>
        <strain evidence="2">CBS 207.26</strain>
    </source>
</reference>
<keyword evidence="3" id="KW-1185">Reference proteome</keyword>
<protein>
    <submittedName>
        <fullName evidence="2">GroES-like protein</fullName>
    </submittedName>
</protein>
<dbReference type="EMBL" id="ML994627">
    <property type="protein sequence ID" value="KAF2187517.1"/>
    <property type="molecule type" value="Genomic_DNA"/>
</dbReference>
<dbReference type="Gene3D" id="3.90.180.10">
    <property type="entry name" value="Medium-chain alcohol dehydrogenases, catalytic domain"/>
    <property type="match status" value="1"/>
</dbReference>
<gene>
    <name evidence="2" type="ORF">K469DRAFT_705214</name>
</gene>
<dbReference type="PANTHER" id="PTHR43677:SF4">
    <property type="entry name" value="QUINONE OXIDOREDUCTASE-LIKE PROTEIN 2"/>
    <property type="match status" value="1"/>
</dbReference>
<evidence type="ECO:0000313" key="3">
    <source>
        <dbReference type="Proteomes" id="UP000800200"/>
    </source>
</evidence>
<accession>A0A6A6E6F1</accession>
<name>A0A6A6E6F1_9PEZI</name>
<dbReference type="InterPro" id="IPR011032">
    <property type="entry name" value="GroES-like_sf"/>
</dbReference>
<dbReference type="CDD" id="cd08273">
    <property type="entry name" value="MDR8"/>
    <property type="match status" value="1"/>
</dbReference>
<organism evidence="2 3">
    <name type="scientific">Zopfia rhizophila CBS 207.26</name>
    <dbReference type="NCBI Taxonomy" id="1314779"/>
    <lineage>
        <taxon>Eukaryota</taxon>
        <taxon>Fungi</taxon>
        <taxon>Dikarya</taxon>
        <taxon>Ascomycota</taxon>
        <taxon>Pezizomycotina</taxon>
        <taxon>Dothideomycetes</taxon>
        <taxon>Dothideomycetes incertae sedis</taxon>
        <taxon>Zopfiaceae</taxon>
        <taxon>Zopfia</taxon>
    </lineage>
</organism>
<evidence type="ECO:0000313" key="2">
    <source>
        <dbReference type="EMBL" id="KAF2187517.1"/>
    </source>
</evidence>
<dbReference type="SUPFAM" id="SSF51735">
    <property type="entry name" value="NAD(P)-binding Rossmann-fold domains"/>
    <property type="match status" value="1"/>
</dbReference>
<dbReference type="SUPFAM" id="SSF50129">
    <property type="entry name" value="GroES-like"/>
    <property type="match status" value="1"/>
</dbReference>
<dbReference type="PANTHER" id="PTHR43677">
    <property type="entry name" value="SHORT-CHAIN DEHYDROGENASE/REDUCTASE"/>
    <property type="match status" value="1"/>
</dbReference>
<sequence>MSSPVRKIVFEQYGGPEVVKLVTAELPAPGKHEVQVKILYAGLGGSDIQMRNGTYPMQKAAPLTPGYVFVGRVYSTGKGVKNFNKGDLVCSLSKYDAQAERANFPETYLIPLPQGFHDLQQAVPLILDWTTAYGMVYRTAQIKKGMRVFIHGLSGAVGAALFKLCQLEGAEIYGTASQSNHAELIAQGAHPFVYTDKNWMKAMQDIGGAHVVFDALGFESYDESWEILAKGKDGGGHLIGYGGNLKLLNGEKAESQNWSNAKLLAKGLVPFCPWKSSFFYIDRDQKTFQPELQKLFQLSMEGKIHVPIKKVWELEEVPEAHRTWAQSKGNGSHVVHISDEVPF</sequence>
<dbReference type="AlphaFoldDB" id="A0A6A6E6F1"/>
<dbReference type="SMART" id="SM00829">
    <property type="entry name" value="PKS_ER"/>
    <property type="match status" value="1"/>
</dbReference>
<dbReference type="InterPro" id="IPR051397">
    <property type="entry name" value="Zn-ADH-like_protein"/>
</dbReference>
<proteinExistence type="predicted"/>